<evidence type="ECO:0000313" key="2">
    <source>
        <dbReference type="Proteomes" id="UP000240934"/>
    </source>
</evidence>
<protein>
    <submittedName>
        <fullName evidence="1">Uncharacterized protein</fullName>
    </submittedName>
</protein>
<evidence type="ECO:0000313" key="1">
    <source>
        <dbReference type="EMBL" id="AUE22697.1"/>
    </source>
</evidence>
<name>A0A2H4YEU2_9CAUD</name>
<accession>A0A2H4YEU2</accession>
<keyword evidence="2" id="KW-1185">Reference proteome</keyword>
<sequence>MIDNSELHMIKRMIDEDEFRGLVSCPDCSGMGFDDQYCCTTCWGTGGDCRRYVSNIVSEMYDEIKRLKEKCGEK</sequence>
<gene>
    <name evidence="1" type="ORF">Ah1_00156</name>
</gene>
<dbReference type="EMBL" id="MG250483">
    <property type="protein sequence ID" value="AUE22697.1"/>
    <property type="molecule type" value="Genomic_DNA"/>
</dbReference>
<dbReference type="Proteomes" id="UP000240934">
    <property type="component" value="Segment"/>
</dbReference>
<proteinExistence type="predicted"/>
<organism evidence="1 2">
    <name type="scientific">Aeromonas phage Ah1</name>
    <dbReference type="NCBI Taxonomy" id="2053701"/>
    <lineage>
        <taxon>Viruses</taxon>
        <taxon>Duplodnaviria</taxon>
        <taxon>Heunggongvirae</taxon>
        <taxon>Uroviricota</taxon>
        <taxon>Caudoviricetes</taxon>
        <taxon>Pantevenvirales</taxon>
        <taxon>Straboviridae</taxon>
        <taxon>Cinqassovirus</taxon>
        <taxon>Cinqassovirus ah1</taxon>
    </lineage>
</organism>
<reference evidence="1 2" key="1">
    <citation type="submission" date="2017-10" db="EMBL/GenBank/DDBJ databases">
        <title>Antibacterial composition for extension of chilled fish shelf life and decreasing of risk of food-borne infections, bacteriophage strains for its preparation.</title>
        <authorList>
            <person name="Zulkarneev E.R."/>
            <person name="Aleshkin A.V."/>
            <person name="Rubalsky O.V."/>
            <person name="Kiseleva I.A."/>
            <person name="Rubalskii E.O."/>
            <person name="Lebedev S.N."/>
        </authorList>
    </citation>
    <scope>NUCLEOTIDE SEQUENCE [LARGE SCALE GENOMIC DNA]</scope>
</reference>